<reference evidence="1" key="1">
    <citation type="submission" date="2017-03" db="EMBL/GenBank/DDBJ databases">
        <title>The mitochondrial genome of the carnivorous plant Utricularia reniformis (Lentibulariaceae): structure, comparative analysis and evolutionary landmarks.</title>
        <authorList>
            <person name="Silva S.R."/>
            <person name="Alvarenga D.O."/>
            <person name="Michael T.P."/>
            <person name="Miranda V.F.O."/>
            <person name="Varani A.M."/>
        </authorList>
    </citation>
    <scope>NUCLEOTIDE SEQUENCE</scope>
</reference>
<dbReference type="AlphaFoldDB" id="A0A1Y0B2N6"/>
<dbReference type="EMBL" id="KY774314">
    <property type="protein sequence ID" value="ART31660.1"/>
    <property type="molecule type" value="Genomic_DNA"/>
</dbReference>
<keyword evidence="1" id="KW-0496">Mitochondrion</keyword>
<accession>A0A1Y0B2N6</accession>
<sequence length="75" mass="8660">MFVLPCPSRADIYLDHVAWYLGERVLWQFGIDPPSHRQKIVLTSKKEEIEDCHTSMSVYTGDSIFLSFKIATIVE</sequence>
<organism evidence="1">
    <name type="scientific">Utricularia reniformis</name>
    <dbReference type="NCBI Taxonomy" id="192314"/>
    <lineage>
        <taxon>Eukaryota</taxon>
        <taxon>Viridiplantae</taxon>
        <taxon>Streptophyta</taxon>
        <taxon>Embryophyta</taxon>
        <taxon>Tracheophyta</taxon>
        <taxon>Spermatophyta</taxon>
        <taxon>Magnoliopsida</taxon>
        <taxon>eudicotyledons</taxon>
        <taxon>Gunneridae</taxon>
        <taxon>Pentapetalae</taxon>
        <taxon>asterids</taxon>
        <taxon>lamiids</taxon>
        <taxon>Lamiales</taxon>
        <taxon>Lentibulariaceae</taxon>
        <taxon>Utricularia</taxon>
    </lineage>
</organism>
<proteinExistence type="predicted"/>
<protein>
    <submittedName>
        <fullName evidence="1">Uncharacterized protein</fullName>
    </submittedName>
</protein>
<name>A0A1Y0B2N6_9LAMI</name>
<evidence type="ECO:0000313" key="1">
    <source>
        <dbReference type="EMBL" id="ART31660.1"/>
    </source>
</evidence>
<geneLocation type="mitochondrion" evidence="1"/>
<gene>
    <name evidence="1" type="ORF">AEK19_MT1469</name>
</gene>